<keyword evidence="2" id="KW-0539">Nucleus</keyword>
<name>A0A9P4UJ92_9PEZI</name>
<dbReference type="PANTHER" id="PTHR31001">
    <property type="entry name" value="UNCHARACTERIZED TRANSCRIPTIONAL REGULATORY PROTEIN"/>
    <property type="match status" value="1"/>
</dbReference>
<dbReference type="GO" id="GO:0008270">
    <property type="term" value="F:zinc ion binding"/>
    <property type="evidence" value="ECO:0007669"/>
    <property type="project" value="InterPro"/>
</dbReference>
<dbReference type="SMART" id="SM00906">
    <property type="entry name" value="Fungal_trans"/>
    <property type="match status" value="1"/>
</dbReference>
<comment type="caution">
    <text evidence="4">The sequence shown here is derived from an EMBL/GenBank/DDBJ whole genome shotgun (WGS) entry which is preliminary data.</text>
</comment>
<reference evidence="4" key="1">
    <citation type="journal article" date="2020" name="Stud. Mycol.">
        <title>101 Dothideomycetes genomes: a test case for predicting lifestyles and emergence of pathogens.</title>
        <authorList>
            <person name="Haridas S."/>
            <person name="Albert R."/>
            <person name="Binder M."/>
            <person name="Bloem J."/>
            <person name="Labutti K."/>
            <person name="Salamov A."/>
            <person name="Andreopoulos B."/>
            <person name="Baker S."/>
            <person name="Barry K."/>
            <person name="Bills G."/>
            <person name="Bluhm B."/>
            <person name="Cannon C."/>
            <person name="Castanera R."/>
            <person name="Culley D."/>
            <person name="Daum C."/>
            <person name="Ezra D."/>
            <person name="Gonzalez J."/>
            <person name="Henrissat B."/>
            <person name="Kuo A."/>
            <person name="Liang C."/>
            <person name="Lipzen A."/>
            <person name="Lutzoni F."/>
            <person name="Magnuson J."/>
            <person name="Mondo S."/>
            <person name="Nolan M."/>
            <person name="Ohm R."/>
            <person name="Pangilinan J."/>
            <person name="Park H.-J."/>
            <person name="Ramirez L."/>
            <person name="Alfaro M."/>
            <person name="Sun H."/>
            <person name="Tritt A."/>
            <person name="Yoshinaga Y."/>
            <person name="Zwiers L.-H."/>
            <person name="Turgeon B."/>
            <person name="Goodwin S."/>
            <person name="Spatafora J."/>
            <person name="Crous P."/>
            <person name="Grigoriev I."/>
        </authorList>
    </citation>
    <scope>NUCLEOTIDE SEQUENCE</scope>
    <source>
        <strain evidence="4">CBS 116435</strain>
    </source>
</reference>
<gene>
    <name evidence="4" type="ORF">K431DRAFT_236072</name>
</gene>
<accession>A0A9P4UJ92</accession>
<evidence type="ECO:0000259" key="3">
    <source>
        <dbReference type="SMART" id="SM00906"/>
    </source>
</evidence>
<dbReference type="EMBL" id="MU003893">
    <property type="protein sequence ID" value="KAF2716129.1"/>
    <property type="molecule type" value="Genomic_DNA"/>
</dbReference>
<evidence type="ECO:0000313" key="5">
    <source>
        <dbReference type="Proteomes" id="UP000799441"/>
    </source>
</evidence>
<dbReference type="PANTHER" id="PTHR31001:SF40">
    <property type="entry name" value="ZN(II)2CYS6 TRANSCRIPTION FACTOR (EUROFUNG)"/>
    <property type="match status" value="1"/>
</dbReference>
<dbReference type="InterPro" id="IPR007219">
    <property type="entry name" value="XnlR_reg_dom"/>
</dbReference>
<evidence type="ECO:0000256" key="2">
    <source>
        <dbReference type="ARBA" id="ARBA00023242"/>
    </source>
</evidence>
<evidence type="ECO:0000256" key="1">
    <source>
        <dbReference type="ARBA" id="ARBA00004123"/>
    </source>
</evidence>
<feature type="domain" description="Xylanolytic transcriptional activator regulatory" evidence="3">
    <location>
        <begin position="114"/>
        <end position="188"/>
    </location>
</feature>
<protein>
    <recommendedName>
        <fullName evidence="3">Xylanolytic transcriptional activator regulatory domain-containing protein</fullName>
    </recommendedName>
</protein>
<dbReference type="OrthoDB" id="4898680at2759"/>
<dbReference type="GO" id="GO:0006351">
    <property type="term" value="P:DNA-templated transcription"/>
    <property type="evidence" value="ECO:0007669"/>
    <property type="project" value="InterPro"/>
</dbReference>
<keyword evidence="5" id="KW-1185">Reference proteome</keyword>
<proteinExistence type="predicted"/>
<dbReference type="CDD" id="cd12148">
    <property type="entry name" value="fungal_TF_MHR"/>
    <property type="match status" value="1"/>
</dbReference>
<dbReference type="AlphaFoldDB" id="A0A9P4UJ92"/>
<dbReference type="Proteomes" id="UP000799441">
    <property type="component" value="Unassembled WGS sequence"/>
</dbReference>
<evidence type="ECO:0000313" key="4">
    <source>
        <dbReference type="EMBL" id="KAF2716129.1"/>
    </source>
</evidence>
<dbReference type="GO" id="GO:0003677">
    <property type="term" value="F:DNA binding"/>
    <property type="evidence" value="ECO:0007669"/>
    <property type="project" value="InterPro"/>
</dbReference>
<comment type="subcellular location">
    <subcellularLocation>
        <location evidence="1">Nucleus</location>
    </subcellularLocation>
</comment>
<sequence length="461" mass="51627">MIAKNTQQPFQIHSKQTASDFLALSTGMNLRWEFMGLIFAMAGRTAMAEPLDGAHIALPRGCTALTFAHRMTECSNACISLNRQQATSSDVFIWCLYENLILLTLQHGESSHFVWQRLGDLSAEIFAQGFHQICESPSNLPLFLVQSRKKVFHASYTIDKNLATFFGRPPRIAAYYCSTKLPFDIDDSILLEGSHFHPSAFNSNAWNEDGRFYSATWIRIRSINSQIKEKVLELLLTPSTATITSKAELVSTRCLDSWETIPASLRYDRDCPTLSTPTSACTFLSLMVLVEHLQNVFQLRRFLSQGHFELAPRDSLVDVSVRIITTITVFTAAVTKVAQMHKDPTWILLHFAVPCAGVLANELRSRTQRREPYPPFISRSQIIRHISVTISTLEAVSSPSDGNFNLCIRAAESLSHILSDVLDNPTPASLFTNDLTAMSPSSISLLGDDSSTWLPHWFETF</sequence>
<organism evidence="4 5">
    <name type="scientific">Polychaeton citri CBS 116435</name>
    <dbReference type="NCBI Taxonomy" id="1314669"/>
    <lineage>
        <taxon>Eukaryota</taxon>
        <taxon>Fungi</taxon>
        <taxon>Dikarya</taxon>
        <taxon>Ascomycota</taxon>
        <taxon>Pezizomycotina</taxon>
        <taxon>Dothideomycetes</taxon>
        <taxon>Dothideomycetidae</taxon>
        <taxon>Capnodiales</taxon>
        <taxon>Capnodiaceae</taxon>
        <taxon>Polychaeton</taxon>
    </lineage>
</organism>
<dbReference type="InterPro" id="IPR050613">
    <property type="entry name" value="Sec_Metabolite_Reg"/>
</dbReference>
<dbReference type="GO" id="GO:0005634">
    <property type="term" value="C:nucleus"/>
    <property type="evidence" value="ECO:0007669"/>
    <property type="project" value="UniProtKB-SubCell"/>
</dbReference>